<gene>
    <name evidence="1" type="ORF">JI744_11340</name>
</gene>
<comment type="caution">
    <text evidence="1">The sequence shown here is derived from an EMBL/GenBank/DDBJ whole genome shotgun (WGS) entry which is preliminary data.</text>
</comment>
<evidence type="ECO:0000313" key="1">
    <source>
        <dbReference type="EMBL" id="MBL4928698.1"/>
    </source>
</evidence>
<protein>
    <submittedName>
        <fullName evidence="1">Uncharacterized protein</fullName>
    </submittedName>
</protein>
<organism evidence="1 2">
    <name type="scientific">Fuscibacter oryzae</name>
    <dbReference type="NCBI Taxonomy" id="2803939"/>
    <lineage>
        <taxon>Bacteria</taxon>
        <taxon>Pseudomonadati</taxon>
        <taxon>Pseudomonadota</taxon>
        <taxon>Alphaproteobacteria</taxon>
        <taxon>Rhodobacterales</taxon>
        <taxon>Paracoccaceae</taxon>
        <taxon>Fuscibacter</taxon>
    </lineage>
</organism>
<keyword evidence="2" id="KW-1185">Reference proteome</keyword>
<dbReference type="RefSeq" id="WP_202660901.1">
    <property type="nucleotide sequence ID" value="NZ_JAESVP010000005.1"/>
</dbReference>
<reference evidence="1" key="1">
    <citation type="submission" date="2021-01" db="EMBL/GenBank/DDBJ databases">
        <title>Genome seq and assembly of Tabrizicola sp. KVB23.</title>
        <authorList>
            <person name="Chhetri G."/>
        </authorList>
    </citation>
    <scope>NUCLEOTIDE SEQUENCE</scope>
    <source>
        <strain evidence="1">KVB23</strain>
    </source>
</reference>
<sequence length="202" mass="20170">MLAIALIALPVGLFAGVEIWTRSAPQGAGLGDVSAMTAIVAGVQALADKGDLAGAALRVTDLETAWDDAQPVLQPRDPVAWGALDGRIDAVLSALRATQPQSATVSIALADLSDALAHPAAVAATGAVAQVAGIAVTDAGGHPLPCEAMLTTLREALAAATPQPANAATISDLQARATERCNADDDAHADAFSAQALALVTK</sequence>
<accession>A0A8J7MR65</accession>
<dbReference type="Proteomes" id="UP000619033">
    <property type="component" value="Unassembled WGS sequence"/>
</dbReference>
<name>A0A8J7MR65_9RHOB</name>
<dbReference type="EMBL" id="JAESVP010000005">
    <property type="protein sequence ID" value="MBL4928698.1"/>
    <property type="molecule type" value="Genomic_DNA"/>
</dbReference>
<evidence type="ECO:0000313" key="2">
    <source>
        <dbReference type="Proteomes" id="UP000619033"/>
    </source>
</evidence>
<dbReference type="AlphaFoldDB" id="A0A8J7MR65"/>
<proteinExistence type="predicted"/>